<evidence type="ECO:0000313" key="1">
    <source>
        <dbReference type="EMBL" id="GAH67656.1"/>
    </source>
</evidence>
<reference evidence="1" key="1">
    <citation type="journal article" date="2014" name="Front. Microbiol.">
        <title>High frequency of phylogenetically diverse reductive dehalogenase-homologous genes in deep subseafloor sedimentary metagenomes.</title>
        <authorList>
            <person name="Kawai M."/>
            <person name="Futagami T."/>
            <person name="Toyoda A."/>
            <person name="Takaki Y."/>
            <person name="Nishi S."/>
            <person name="Hori S."/>
            <person name="Arai W."/>
            <person name="Tsubouchi T."/>
            <person name="Morono Y."/>
            <person name="Uchiyama I."/>
            <person name="Ito T."/>
            <person name="Fujiyama A."/>
            <person name="Inagaki F."/>
            <person name="Takami H."/>
        </authorList>
    </citation>
    <scope>NUCLEOTIDE SEQUENCE</scope>
    <source>
        <strain evidence="1">Expedition CK06-06</strain>
    </source>
</reference>
<feature type="non-terminal residue" evidence="1">
    <location>
        <position position="266"/>
    </location>
</feature>
<feature type="non-terminal residue" evidence="1">
    <location>
        <position position="1"/>
    </location>
</feature>
<accession>X1HBT7</accession>
<protein>
    <submittedName>
        <fullName evidence="1">Uncharacterized protein</fullName>
    </submittedName>
</protein>
<sequence length="266" mass="29752">LSVSGGHMKKIKKIGYFIIVAIAVALFLPQVLADGYMGFGPTEIIGSNRRDTLVIGTASLINNYDVDKYGVLSLVIPYINQDTWQPMPIEQRHIRVICRDCGDTMVRYEAIEDYQYPDSPLVGACEKCKSENLIFYELIPRDEFQQMSIEGAGAFELRKEGNSYITTEKIPSGATCNVNILYNTSKSLVTENEGKYWEVRIKATLKENLDGGAFMLAGIGIRTLIEFKLPLFIEAPDIIEKGKEFTVKVTYGNLDGTWREIPVGVT</sequence>
<gene>
    <name evidence="1" type="ORF">S03H2_46925</name>
</gene>
<dbReference type="EMBL" id="BARU01029501">
    <property type="protein sequence ID" value="GAH67656.1"/>
    <property type="molecule type" value="Genomic_DNA"/>
</dbReference>
<organism evidence="1">
    <name type="scientific">marine sediment metagenome</name>
    <dbReference type="NCBI Taxonomy" id="412755"/>
    <lineage>
        <taxon>unclassified sequences</taxon>
        <taxon>metagenomes</taxon>
        <taxon>ecological metagenomes</taxon>
    </lineage>
</organism>
<proteinExistence type="predicted"/>
<dbReference type="AlphaFoldDB" id="X1HBT7"/>
<name>X1HBT7_9ZZZZ</name>
<comment type="caution">
    <text evidence="1">The sequence shown here is derived from an EMBL/GenBank/DDBJ whole genome shotgun (WGS) entry which is preliminary data.</text>
</comment>